<name>A0A0E9RXK1_ANGAN</name>
<evidence type="ECO:0000313" key="1">
    <source>
        <dbReference type="EMBL" id="JAH33944.1"/>
    </source>
</evidence>
<reference evidence="1" key="1">
    <citation type="submission" date="2014-11" db="EMBL/GenBank/DDBJ databases">
        <authorList>
            <person name="Amaro Gonzalez C."/>
        </authorList>
    </citation>
    <scope>NUCLEOTIDE SEQUENCE</scope>
</reference>
<dbReference type="AlphaFoldDB" id="A0A0E9RXK1"/>
<accession>A0A0E9RXK1</accession>
<organism evidence="1">
    <name type="scientific">Anguilla anguilla</name>
    <name type="common">European freshwater eel</name>
    <name type="synonym">Muraena anguilla</name>
    <dbReference type="NCBI Taxonomy" id="7936"/>
    <lineage>
        <taxon>Eukaryota</taxon>
        <taxon>Metazoa</taxon>
        <taxon>Chordata</taxon>
        <taxon>Craniata</taxon>
        <taxon>Vertebrata</taxon>
        <taxon>Euteleostomi</taxon>
        <taxon>Actinopterygii</taxon>
        <taxon>Neopterygii</taxon>
        <taxon>Teleostei</taxon>
        <taxon>Anguilliformes</taxon>
        <taxon>Anguillidae</taxon>
        <taxon>Anguilla</taxon>
    </lineage>
</organism>
<dbReference type="EMBL" id="GBXM01074633">
    <property type="protein sequence ID" value="JAH33944.1"/>
    <property type="molecule type" value="Transcribed_RNA"/>
</dbReference>
<protein>
    <submittedName>
        <fullName evidence="1">Uncharacterized protein</fullName>
    </submittedName>
</protein>
<sequence length="36" mass="4228">MLREIWILSCFMSEGESNGMMRSPTGIHVSIYFWMS</sequence>
<reference evidence="1" key="2">
    <citation type="journal article" date="2015" name="Fish Shellfish Immunol.">
        <title>Early steps in the European eel (Anguilla anguilla)-Vibrio vulnificus interaction in the gills: Role of the RtxA13 toxin.</title>
        <authorList>
            <person name="Callol A."/>
            <person name="Pajuelo D."/>
            <person name="Ebbesson L."/>
            <person name="Teles M."/>
            <person name="MacKenzie S."/>
            <person name="Amaro C."/>
        </authorList>
    </citation>
    <scope>NUCLEOTIDE SEQUENCE</scope>
</reference>
<proteinExistence type="predicted"/>